<feature type="signal peptide" evidence="1">
    <location>
        <begin position="1"/>
        <end position="20"/>
    </location>
</feature>
<gene>
    <name evidence="3" type="ORF">V0U79_00550</name>
</gene>
<organism evidence="3 4">
    <name type="scientific">Hyphobacterium lacteum</name>
    <dbReference type="NCBI Taxonomy" id="3116575"/>
    <lineage>
        <taxon>Bacteria</taxon>
        <taxon>Pseudomonadati</taxon>
        <taxon>Pseudomonadota</taxon>
        <taxon>Alphaproteobacteria</taxon>
        <taxon>Maricaulales</taxon>
        <taxon>Maricaulaceae</taxon>
        <taxon>Hyphobacterium</taxon>
    </lineage>
</organism>
<evidence type="ECO:0000256" key="1">
    <source>
        <dbReference type="SAM" id="SignalP"/>
    </source>
</evidence>
<reference evidence="3 4" key="1">
    <citation type="submission" date="2024-01" db="EMBL/GenBank/DDBJ databases">
        <title>Hyphobacterium bacterium isolated from marine sediment.</title>
        <authorList>
            <person name="Zhao S."/>
        </authorList>
    </citation>
    <scope>NUCLEOTIDE SEQUENCE [LARGE SCALE GENOMIC DNA]</scope>
    <source>
        <strain evidence="4">HN65</strain>
    </source>
</reference>
<accession>A0ABU7LLN5</accession>
<name>A0ABU7LLN5_9PROT</name>
<dbReference type="EMBL" id="JAZDRP010000001">
    <property type="protein sequence ID" value="MEE2524841.1"/>
    <property type="molecule type" value="Genomic_DNA"/>
</dbReference>
<dbReference type="InterPro" id="IPR032466">
    <property type="entry name" value="Metal_Hydrolase"/>
</dbReference>
<evidence type="ECO:0000313" key="3">
    <source>
        <dbReference type="EMBL" id="MEE2524841.1"/>
    </source>
</evidence>
<dbReference type="RefSeq" id="WP_330197509.1">
    <property type="nucleotide sequence ID" value="NZ_JAZDRP010000001.1"/>
</dbReference>
<dbReference type="PANTHER" id="PTHR43135">
    <property type="entry name" value="ALPHA-D-RIBOSE 1-METHYLPHOSPHONATE 5-TRIPHOSPHATE DIPHOSPHATASE"/>
    <property type="match status" value="1"/>
</dbReference>
<evidence type="ECO:0000313" key="4">
    <source>
        <dbReference type="Proteomes" id="UP001354971"/>
    </source>
</evidence>
<evidence type="ECO:0000259" key="2">
    <source>
        <dbReference type="Pfam" id="PF01979"/>
    </source>
</evidence>
<feature type="domain" description="Amidohydrolase-related" evidence="2">
    <location>
        <begin position="261"/>
        <end position="382"/>
    </location>
</feature>
<sequence length="422" mass="44207">MKMLVTLITAGLALSGTALAQDIAVINGRVITNTAQGQIETGGVLVRDGVIVEVGANITVPDGATTIDANGGWITPGIFAPFTQLGLIEVALESSTNDAGASESDFSVALDVVDSFNPNGTYLATNRMEGITRFAVFPSTGHNLFAGQGALGNTSGNADSLFETQSFVYADLSQSGASTAGGSRSAAWAFLEAAFGDARAYPGRYSSGSGDALNRYDAAALVDVVRGRTPLILQVDRASDIRRAIRLAEDNAPLQIIIYGGAEAWIVGEDLAEAGIPVLMDPMRNLPSSFDALGSTLEAAARLNDAGVSVAYTTQTADGYFNPRLLPQHAGNAVTNGVPWADAFRAITLTPAEVFGVDDQLGALAPGYIADVVVWDGDPLEVMSAPTHVIIDGEDTDLTSRQTRLRDRYADIEDTTPFGYRH</sequence>
<feature type="chain" id="PRO_5045293748" evidence="1">
    <location>
        <begin position="21"/>
        <end position="422"/>
    </location>
</feature>
<protein>
    <submittedName>
        <fullName evidence="3">Amidohydrolase family protein</fullName>
    </submittedName>
</protein>
<dbReference type="Gene3D" id="3.20.20.140">
    <property type="entry name" value="Metal-dependent hydrolases"/>
    <property type="match status" value="1"/>
</dbReference>
<dbReference type="SUPFAM" id="SSF51556">
    <property type="entry name" value="Metallo-dependent hydrolases"/>
    <property type="match status" value="1"/>
</dbReference>
<dbReference type="InterPro" id="IPR011059">
    <property type="entry name" value="Metal-dep_hydrolase_composite"/>
</dbReference>
<dbReference type="Gene3D" id="2.30.40.10">
    <property type="entry name" value="Urease, subunit C, domain 1"/>
    <property type="match status" value="1"/>
</dbReference>
<dbReference type="SUPFAM" id="SSF51338">
    <property type="entry name" value="Composite domain of metallo-dependent hydrolases"/>
    <property type="match status" value="1"/>
</dbReference>
<comment type="caution">
    <text evidence="3">The sequence shown here is derived from an EMBL/GenBank/DDBJ whole genome shotgun (WGS) entry which is preliminary data.</text>
</comment>
<keyword evidence="1" id="KW-0732">Signal</keyword>
<dbReference type="PANTHER" id="PTHR43135:SF3">
    <property type="entry name" value="ALPHA-D-RIBOSE 1-METHYLPHOSPHONATE 5-TRIPHOSPHATE DIPHOSPHATASE"/>
    <property type="match status" value="1"/>
</dbReference>
<proteinExistence type="predicted"/>
<dbReference type="InterPro" id="IPR051781">
    <property type="entry name" value="Metallo-dep_Hydrolase"/>
</dbReference>
<dbReference type="Pfam" id="PF01979">
    <property type="entry name" value="Amidohydro_1"/>
    <property type="match status" value="1"/>
</dbReference>
<dbReference type="Proteomes" id="UP001354971">
    <property type="component" value="Unassembled WGS sequence"/>
</dbReference>
<dbReference type="InterPro" id="IPR006680">
    <property type="entry name" value="Amidohydro-rel"/>
</dbReference>
<keyword evidence="4" id="KW-1185">Reference proteome</keyword>